<evidence type="ECO:0000256" key="5">
    <source>
        <dbReference type="ARBA" id="ARBA00023204"/>
    </source>
</evidence>
<dbReference type="NCBIfam" id="TIGR00084">
    <property type="entry name" value="ruvA"/>
    <property type="match status" value="1"/>
</dbReference>
<dbReference type="HAMAP" id="MF_00031">
    <property type="entry name" value="DNA_HJ_migration_RuvA"/>
    <property type="match status" value="1"/>
</dbReference>
<comment type="similarity">
    <text evidence="6">Belongs to the RuvA family.</text>
</comment>
<evidence type="ECO:0000256" key="4">
    <source>
        <dbReference type="ARBA" id="ARBA00023172"/>
    </source>
</evidence>
<organism evidence="8 9">
    <name type="scientific">Vulcanimicrobium alpinum</name>
    <dbReference type="NCBI Taxonomy" id="3016050"/>
    <lineage>
        <taxon>Bacteria</taxon>
        <taxon>Bacillati</taxon>
        <taxon>Vulcanimicrobiota</taxon>
        <taxon>Vulcanimicrobiia</taxon>
        <taxon>Vulcanimicrobiales</taxon>
        <taxon>Vulcanimicrobiaceae</taxon>
        <taxon>Vulcanimicrobium</taxon>
    </lineage>
</organism>
<dbReference type="KEGG" id="vab:WPS_17600"/>
<feature type="region of interest" description="Domain III" evidence="6">
    <location>
        <begin position="160"/>
        <end position="212"/>
    </location>
</feature>
<dbReference type="EMBL" id="AP025523">
    <property type="protein sequence ID" value="BDE06484.1"/>
    <property type="molecule type" value="Genomic_DNA"/>
</dbReference>
<keyword evidence="4 6" id="KW-0233">DNA recombination</keyword>
<dbReference type="SMART" id="SM00278">
    <property type="entry name" value="HhH1"/>
    <property type="match status" value="2"/>
</dbReference>
<proteinExistence type="inferred from homology"/>
<protein>
    <recommendedName>
        <fullName evidence="6">Holliday junction branch migration complex subunit RuvA</fullName>
    </recommendedName>
</protein>
<keyword evidence="9" id="KW-1185">Reference proteome</keyword>
<dbReference type="RefSeq" id="WP_317997439.1">
    <property type="nucleotide sequence ID" value="NZ_AP025523.1"/>
</dbReference>
<feature type="domain" description="Helix-hairpin-helix DNA-binding motif class 1" evidence="7">
    <location>
        <begin position="112"/>
        <end position="131"/>
    </location>
</feature>
<evidence type="ECO:0000256" key="6">
    <source>
        <dbReference type="HAMAP-Rule" id="MF_00031"/>
    </source>
</evidence>
<evidence type="ECO:0000313" key="8">
    <source>
        <dbReference type="EMBL" id="BDE06484.1"/>
    </source>
</evidence>
<name>A0AAN1XW58_UNVUL</name>
<keyword evidence="5 6" id="KW-0234">DNA repair</keyword>
<evidence type="ECO:0000256" key="3">
    <source>
        <dbReference type="ARBA" id="ARBA00023125"/>
    </source>
</evidence>
<dbReference type="GO" id="GO:0003678">
    <property type="term" value="F:DNA helicase activity"/>
    <property type="evidence" value="ECO:0007669"/>
    <property type="project" value="InterPro"/>
</dbReference>
<evidence type="ECO:0000256" key="2">
    <source>
        <dbReference type="ARBA" id="ARBA00022763"/>
    </source>
</evidence>
<dbReference type="GO" id="GO:0000400">
    <property type="term" value="F:four-way junction DNA binding"/>
    <property type="evidence" value="ECO:0007669"/>
    <property type="project" value="UniProtKB-UniRule"/>
</dbReference>
<dbReference type="Gene3D" id="1.10.150.20">
    <property type="entry name" value="5' to 3' exonuclease, C-terminal subdomain"/>
    <property type="match status" value="1"/>
</dbReference>
<gene>
    <name evidence="6" type="primary">ruvA</name>
    <name evidence="8" type="ORF">WPS_17600</name>
</gene>
<comment type="function">
    <text evidence="6">The RuvA-RuvB-RuvC complex processes Holliday junction (HJ) DNA during genetic recombination and DNA repair, while the RuvA-RuvB complex plays an important role in the rescue of blocked DNA replication forks via replication fork reversal (RFR). RuvA specifically binds to HJ cruciform DNA, conferring on it an open structure. The RuvB hexamer acts as an ATP-dependent pump, pulling dsDNA into and through the RuvAB complex. HJ branch migration allows RuvC to scan DNA until it finds its consensus sequence, where it cleaves and resolves the cruciform DNA.</text>
</comment>
<reference evidence="8 9" key="1">
    <citation type="journal article" date="2022" name="ISME Commun">
        <title>Vulcanimicrobium alpinus gen. nov. sp. nov., the first cultivated representative of the candidate phylum 'Eremiobacterota', is a metabolically versatile aerobic anoxygenic phototroph.</title>
        <authorList>
            <person name="Yabe S."/>
            <person name="Muto K."/>
            <person name="Abe K."/>
            <person name="Yokota A."/>
            <person name="Staudigel H."/>
            <person name="Tebo B.M."/>
        </authorList>
    </citation>
    <scope>NUCLEOTIDE SEQUENCE [LARGE SCALE GENOMIC DNA]</scope>
    <source>
        <strain evidence="8 9">WC8-2</strain>
    </source>
</reference>
<dbReference type="InterPro" id="IPR000085">
    <property type="entry name" value="RuvA"/>
</dbReference>
<comment type="subcellular location">
    <subcellularLocation>
        <location evidence="6">Cytoplasm</location>
    </subcellularLocation>
</comment>
<evidence type="ECO:0000256" key="1">
    <source>
        <dbReference type="ARBA" id="ARBA00022490"/>
    </source>
</evidence>
<accession>A0AAN1XW58</accession>
<keyword evidence="3 6" id="KW-0238">DNA-binding</keyword>
<dbReference type="InterPro" id="IPR012340">
    <property type="entry name" value="NA-bd_OB-fold"/>
</dbReference>
<comment type="subunit">
    <text evidence="6">Homotetramer. Forms an RuvA(8)-RuvB(12)-Holliday junction (HJ) complex. HJ DNA is sandwiched between 2 RuvA tetramers; dsDNA enters through RuvA and exits via RuvB. An RuvB hexamer assembles on each DNA strand where it exits the tetramer. Each RuvB hexamer is contacted by two RuvA subunits (via domain III) on 2 adjacent RuvB subunits; this complex drives branch migration. In the full resolvosome a probable DNA-RuvA(4)-RuvB(12)-RuvC(2) complex forms which resolves the HJ.</text>
</comment>
<dbReference type="GO" id="GO:0006310">
    <property type="term" value="P:DNA recombination"/>
    <property type="evidence" value="ECO:0007669"/>
    <property type="project" value="UniProtKB-UniRule"/>
</dbReference>
<dbReference type="GO" id="GO:0006281">
    <property type="term" value="P:DNA repair"/>
    <property type="evidence" value="ECO:0007669"/>
    <property type="project" value="UniProtKB-UniRule"/>
</dbReference>
<evidence type="ECO:0000313" key="9">
    <source>
        <dbReference type="Proteomes" id="UP001317532"/>
    </source>
</evidence>
<dbReference type="Gene3D" id="2.40.50.140">
    <property type="entry name" value="Nucleic acid-binding proteins"/>
    <property type="match status" value="1"/>
</dbReference>
<dbReference type="GO" id="GO:0005737">
    <property type="term" value="C:cytoplasm"/>
    <property type="evidence" value="ECO:0007669"/>
    <property type="project" value="UniProtKB-SubCell"/>
</dbReference>
<dbReference type="Proteomes" id="UP001317532">
    <property type="component" value="Chromosome"/>
</dbReference>
<dbReference type="SUPFAM" id="SSF47781">
    <property type="entry name" value="RuvA domain 2-like"/>
    <property type="match status" value="1"/>
</dbReference>
<comment type="domain">
    <text evidence="6">Has three domains with a flexible linker between the domains II and III and assumes an 'L' shape. Domain III is highly mobile and contacts RuvB.</text>
</comment>
<dbReference type="GO" id="GO:0048476">
    <property type="term" value="C:Holliday junction resolvase complex"/>
    <property type="evidence" value="ECO:0007669"/>
    <property type="project" value="UniProtKB-UniRule"/>
</dbReference>
<keyword evidence="2 6" id="KW-0227">DNA damage</keyword>
<comment type="caution">
    <text evidence="6">Lacks conserved residue(s) required for the propagation of feature annotation.</text>
</comment>
<dbReference type="AlphaFoldDB" id="A0AAN1XW58"/>
<dbReference type="InterPro" id="IPR003583">
    <property type="entry name" value="Hlx-hairpin-Hlx_DNA-bd_motif"/>
</dbReference>
<keyword evidence="1 6" id="KW-0963">Cytoplasm</keyword>
<dbReference type="InterPro" id="IPR010994">
    <property type="entry name" value="RuvA_2-like"/>
</dbReference>
<sequence>MFTRISGSLAERAGDVVRVDAGGLVYDIVLPPSVAAKVPETPGAPVELEIYPHFALEGNAGRFAFFGFSNGIEREFFEELLSVASIGPKSAARAFSAPMARIARAIDEGDHDFLKTLPGIGQQKARDIVAKLQGKVARFLLIQDAPARAAAEAPPIPEFATEALAVLLQLAYKRTEAEAMIAQTLERAPDVGDAETLLAEIYRQRHATEAGV</sequence>
<feature type="domain" description="Helix-hairpin-helix DNA-binding motif class 1" evidence="7">
    <location>
        <begin position="78"/>
        <end position="97"/>
    </location>
</feature>
<dbReference type="Pfam" id="PF14520">
    <property type="entry name" value="HHH_5"/>
    <property type="match status" value="1"/>
</dbReference>
<evidence type="ECO:0000259" key="7">
    <source>
        <dbReference type="SMART" id="SM00278"/>
    </source>
</evidence>